<feature type="domain" description="EamA" evidence="7">
    <location>
        <begin position="3"/>
        <end position="134"/>
    </location>
</feature>
<evidence type="ECO:0000256" key="3">
    <source>
        <dbReference type="ARBA" id="ARBA00022692"/>
    </source>
</evidence>
<protein>
    <submittedName>
        <fullName evidence="8">Carboxylate/amino acid/amine transporter</fullName>
    </submittedName>
</protein>
<dbReference type="GO" id="GO:0016020">
    <property type="term" value="C:membrane"/>
    <property type="evidence" value="ECO:0007669"/>
    <property type="project" value="UniProtKB-SubCell"/>
</dbReference>
<dbReference type="Proteomes" id="UP000051298">
    <property type="component" value="Unassembled WGS sequence"/>
</dbReference>
<dbReference type="EMBL" id="CYRX01000009">
    <property type="protein sequence ID" value="CUH59189.1"/>
    <property type="molecule type" value="Genomic_DNA"/>
</dbReference>
<organism evidence="8 9">
    <name type="scientific">Thalassobacter stenotrophicus</name>
    <dbReference type="NCBI Taxonomy" id="266809"/>
    <lineage>
        <taxon>Bacteria</taxon>
        <taxon>Pseudomonadati</taxon>
        <taxon>Pseudomonadota</taxon>
        <taxon>Alphaproteobacteria</taxon>
        <taxon>Rhodobacterales</taxon>
        <taxon>Roseobacteraceae</taxon>
        <taxon>Thalassobacter</taxon>
    </lineage>
</organism>
<dbReference type="PANTHER" id="PTHR22911:SF6">
    <property type="entry name" value="SOLUTE CARRIER FAMILY 35 MEMBER G1"/>
    <property type="match status" value="1"/>
</dbReference>
<feature type="domain" description="EamA" evidence="7">
    <location>
        <begin position="143"/>
        <end position="273"/>
    </location>
</feature>
<evidence type="ECO:0000259" key="7">
    <source>
        <dbReference type="Pfam" id="PF00892"/>
    </source>
</evidence>
<name>A0A0P1FJ14_9RHOB</name>
<keyword evidence="4 6" id="KW-1133">Transmembrane helix</keyword>
<feature type="transmembrane region" description="Helical" evidence="6">
    <location>
        <begin position="201"/>
        <end position="222"/>
    </location>
</feature>
<comment type="similarity">
    <text evidence="2">Belongs to the drug/metabolite transporter (DMT) superfamily. 10 TMS drug/metabolite exporter (DME) (TC 2.A.7.3) family.</text>
</comment>
<evidence type="ECO:0000256" key="6">
    <source>
        <dbReference type="SAM" id="Phobius"/>
    </source>
</evidence>
<dbReference type="AlphaFoldDB" id="A0A0P1FJ14"/>
<feature type="transmembrane region" description="Helical" evidence="6">
    <location>
        <begin position="118"/>
        <end position="134"/>
    </location>
</feature>
<dbReference type="InterPro" id="IPR000620">
    <property type="entry name" value="EamA_dom"/>
</dbReference>
<feature type="transmembrane region" description="Helical" evidence="6">
    <location>
        <begin position="234"/>
        <end position="252"/>
    </location>
</feature>
<feature type="transmembrane region" description="Helical" evidence="6">
    <location>
        <begin position="67"/>
        <end position="87"/>
    </location>
</feature>
<keyword evidence="3 6" id="KW-0812">Transmembrane</keyword>
<accession>A0A0P1FJ14</accession>
<feature type="transmembrane region" description="Helical" evidence="6">
    <location>
        <begin position="38"/>
        <end position="55"/>
    </location>
</feature>
<feature type="transmembrane region" description="Helical" evidence="6">
    <location>
        <begin position="174"/>
        <end position="195"/>
    </location>
</feature>
<reference evidence="8 9" key="1">
    <citation type="submission" date="2015-09" db="EMBL/GenBank/DDBJ databases">
        <authorList>
            <consortium name="Swine Surveillance"/>
        </authorList>
    </citation>
    <scope>NUCLEOTIDE SEQUENCE [LARGE SCALE GENOMIC DNA]</scope>
    <source>
        <strain evidence="8 9">CECT 5294</strain>
    </source>
</reference>
<sequence>MAFMVAATVFIAATTLLAKALGTETLGPPLHPLQISHGRFIFAWLAITSVVLILRPQLSATNLKLHLARTSCGWLGVTLMFAAVASIPLQDATALSFLNVVFCMLLAIPLLGERVGPVRWSAALIALVGAVVLLRPGAGALQVGAFLALGAALIMGLELIFIKRLAGREGPLTILFINNTIGVVISSIAVSFVWAPPTAMQWAALAGLGVLMACAQACFVNAMSRADASFITPFSYLTLVFAAFYDAALFGVRPDATSVLGASIIIAGAALLAWREARIKPSAGSPSGTSTNPKK</sequence>
<evidence type="ECO:0000256" key="2">
    <source>
        <dbReference type="ARBA" id="ARBA00009853"/>
    </source>
</evidence>
<feature type="transmembrane region" description="Helical" evidence="6">
    <location>
        <begin position="140"/>
        <end position="162"/>
    </location>
</feature>
<evidence type="ECO:0000313" key="9">
    <source>
        <dbReference type="Proteomes" id="UP000051298"/>
    </source>
</evidence>
<evidence type="ECO:0000313" key="8">
    <source>
        <dbReference type="EMBL" id="CUH59189.1"/>
    </source>
</evidence>
<dbReference type="InterPro" id="IPR037185">
    <property type="entry name" value="EmrE-like"/>
</dbReference>
<gene>
    <name evidence="8" type="ORF">THS5294_00472</name>
</gene>
<feature type="transmembrane region" description="Helical" evidence="6">
    <location>
        <begin position="93"/>
        <end position="111"/>
    </location>
</feature>
<keyword evidence="5 6" id="KW-0472">Membrane</keyword>
<dbReference type="RefSeq" id="WP_233486392.1">
    <property type="nucleotide sequence ID" value="NZ_CYRX01000009.1"/>
</dbReference>
<dbReference type="PANTHER" id="PTHR22911">
    <property type="entry name" value="ACYL-MALONYL CONDENSING ENZYME-RELATED"/>
    <property type="match status" value="1"/>
</dbReference>
<comment type="subcellular location">
    <subcellularLocation>
        <location evidence="1">Membrane</location>
        <topology evidence="1">Multi-pass membrane protein</topology>
    </subcellularLocation>
</comment>
<evidence type="ECO:0000256" key="5">
    <source>
        <dbReference type="ARBA" id="ARBA00023136"/>
    </source>
</evidence>
<feature type="transmembrane region" description="Helical" evidence="6">
    <location>
        <begin position="258"/>
        <end position="274"/>
    </location>
</feature>
<evidence type="ECO:0000256" key="1">
    <source>
        <dbReference type="ARBA" id="ARBA00004141"/>
    </source>
</evidence>
<dbReference type="Pfam" id="PF00892">
    <property type="entry name" value="EamA"/>
    <property type="match status" value="2"/>
</dbReference>
<proteinExistence type="inferred from homology"/>
<dbReference type="SUPFAM" id="SSF103481">
    <property type="entry name" value="Multidrug resistance efflux transporter EmrE"/>
    <property type="match status" value="2"/>
</dbReference>
<evidence type="ECO:0000256" key="4">
    <source>
        <dbReference type="ARBA" id="ARBA00022989"/>
    </source>
</evidence>